<protein>
    <recommendedName>
        <fullName evidence="5">Aspartate racemase</fullName>
    </recommendedName>
</protein>
<keyword evidence="2" id="KW-0413">Isomerase</keyword>
<dbReference type="SUPFAM" id="SSF53681">
    <property type="entry name" value="Aspartate/glutamate racemase"/>
    <property type="match status" value="3"/>
</dbReference>
<dbReference type="InterPro" id="IPR015942">
    <property type="entry name" value="Asp/Glu/hydantoin_racemase"/>
</dbReference>
<accession>A0A388SFQ1</accession>
<dbReference type="NCBIfam" id="TIGR00035">
    <property type="entry name" value="asp_race"/>
    <property type="match status" value="1"/>
</dbReference>
<evidence type="ECO:0008006" key="5">
    <source>
        <dbReference type="Google" id="ProtNLM"/>
    </source>
</evidence>
<dbReference type="InterPro" id="IPR001920">
    <property type="entry name" value="Asp/Glu_race"/>
</dbReference>
<dbReference type="EMBL" id="BGZJ01000001">
    <property type="protein sequence ID" value="GBO93524.1"/>
    <property type="molecule type" value="Genomic_DNA"/>
</dbReference>
<dbReference type="PANTHER" id="PTHR21198:SF7">
    <property type="entry name" value="ASPARTATE-GLUTAMATE RACEMASE FAMILY"/>
    <property type="match status" value="1"/>
</dbReference>
<name>A0A388SFQ1_9BURK</name>
<reference evidence="3 4" key="1">
    <citation type="journal article" date="2018" name="Int. J. Syst. Evol. Microbiol.">
        <title>Mesosutterella multiformis gen. nov., sp. nov., a member of the family Sutterellaceae and Sutterella megalosphaeroides sp. nov., isolated from human faeces.</title>
        <authorList>
            <person name="Sakamoto M."/>
            <person name="Ikeyama N."/>
            <person name="Kunihiro T."/>
            <person name="Iino T."/>
            <person name="Yuki M."/>
            <person name="Ohkuma M."/>
        </authorList>
    </citation>
    <scope>NUCLEOTIDE SEQUENCE [LARGE SCALE GENOMIC DNA]</scope>
    <source>
        <strain evidence="3 4">4NBBH2</strain>
    </source>
</reference>
<sequence length="479" mass="51525">MDMSLNKLKVGIVAGILPQAAVELKTRLIAEAQKLGRPVEVVMDWEPPRKDAPDPLFHLRDQKMLSLDASIRLQKEGVDLILLPCVAVQKYLDELQVEITTPVLDWLSAIGEELKVSGAKKVGVLKCAYAQCSASSHARIFAGGAEPVPADEEAQKLTGEAIAEIKASGVTDKAVELLAAAAGRLGTVDVVLPMNEAVALAAPKLAEKGIPVLDTIGILAKAAAASEPKPLPKPFKLGLIGGLGPAATVDLFNKIVKATPAKTDQEHFKLVIEENPQTPDRTACLLEGKTDPTICLYHSAKRLEEDGCDAIIIPCNTAHAFLPYMKRYLKVPFVDMQQTALEDIATRFKEPRIGLLATSGTIKTGIYSKKAEAMGLPLFTPDEEHQKLVMSAIYGPQGAKAGFTEGVCRDELLSAAEYLVREYACNVLILGCTELPLILDETDEFPIADSRVAIVDPTAVLARKVAKLAMSENKKRGTR</sequence>
<dbReference type="Pfam" id="PF01177">
    <property type="entry name" value="Asp_Glu_race"/>
    <property type="match status" value="2"/>
</dbReference>
<comment type="caution">
    <text evidence="3">The sequence shown here is derived from an EMBL/GenBank/DDBJ whole genome shotgun (WGS) entry which is preliminary data.</text>
</comment>
<dbReference type="GO" id="GO:0047661">
    <property type="term" value="F:amino-acid racemase activity"/>
    <property type="evidence" value="ECO:0007669"/>
    <property type="project" value="InterPro"/>
</dbReference>
<evidence type="ECO:0000313" key="3">
    <source>
        <dbReference type="EMBL" id="GBO93524.1"/>
    </source>
</evidence>
<gene>
    <name evidence="3" type="ORF">MESMUL_08780</name>
</gene>
<dbReference type="AlphaFoldDB" id="A0A388SFQ1"/>
<dbReference type="InterPro" id="IPR033134">
    <property type="entry name" value="Asp/Glu_racemase_AS_2"/>
</dbReference>
<dbReference type="Gene3D" id="3.40.50.1860">
    <property type="match status" value="4"/>
</dbReference>
<organism evidence="3 4">
    <name type="scientific">Mesosutterella multiformis</name>
    <dbReference type="NCBI Taxonomy" id="2259133"/>
    <lineage>
        <taxon>Bacteria</taxon>
        <taxon>Pseudomonadati</taxon>
        <taxon>Pseudomonadota</taxon>
        <taxon>Betaproteobacteria</taxon>
        <taxon>Burkholderiales</taxon>
        <taxon>Sutterellaceae</taxon>
        <taxon>Mesosutterella</taxon>
    </lineage>
</organism>
<dbReference type="PROSITE" id="PS00923">
    <property type="entry name" value="ASP_GLU_RACEMASE_1"/>
    <property type="match status" value="1"/>
</dbReference>
<dbReference type="PANTHER" id="PTHR21198">
    <property type="entry name" value="GLUTAMATE RACEMASE"/>
    <property type="match status" value="1"/>
</dbReference>
<dbReference type="Proteomes" id="UP000266091">
    <property type="component" value="Unassembled WGS sequence"/>
</dbReference>
<dbReference type="InterPro" id="IPR018187">
    <property type="entry name" value="Asp/Glu_racemase_AS_1"/>
</dbReference>
<comment type="similarity">
    <text evidence="1">Belongs to the aspartate/glutamate racemases family.</text>
</comment>
<keyword evidence="4" id="KW-1185">Reference proteome</keyword>
<evidence type="ECO:0000313" key="4">
    <source>
        <dbReference type="Proteomes" id="UP000266091"/>
    </source>
</evidence>
<accession>A0A401LJK6</accession>
<dbReference type="PROSITE" id="PS00924">
    <property type="entry name" value="ASP_GLU_RACEMASE_2"/>
    <property type="match status" value="1"/>
</dbReference>
<proteinExistence type="inferred from homology"/>
<evidence type="ECO:0000256" key="2">
    <source>
        <dbReference type="ARBA" id="ARBA00023235"/>
    </source>
</evidence>
<dbReference type="InterPro" id="IPR004380">
    <property type="entry name" value="Asp_race"/>
</dbReference>
<evidence type="ECO:0000256" key="1">
    <source>
        <dbReference type="ARBA" id="ARBA00007847"/>
    </source>
</evidence>